<evidence type="ECO:0000313" key="2">
    <source>
        <dbReference type="Proteomes" id="UP000594220"/>
    </source>
</evidence>
<protein>
    <recommendedName>
        <fullName evidence="3">HTH psq-type domain-containing protein</fullName>
    </recommendedName>
</protein>
<name>A0A7M4FP58_CROPO</name>
<dbReference type="Ensembl" id="ENSCPRT00005031569.1">
    <property type="protein sequence ID" value="ENSCPRP00005027024.1"/>
    <property type="gene ID" value="ENSCPRG00005018719.1"/>
</dbReference>
<evidence type="ECO:0008006" key="3">
    <source>
        <dbReference type="Google" id="ProtNLM"/>
    </source>
</evidence>
<keyword evidence="2" id="KW-1185">Reference proteome</keyword>
<dbReference type="AlphaFoldDB" id="A0A7M4FP58"/>
<sequence length="89" mass="10140">MRDLTTSSGAQPKKQRSLPMLKEKLAMLDLLRDSMSVSNMAHKYGHNESSIRAIKIQVRNKTLVNTEKAFNLWLEDMNHKCVPIDGNTL</sequence>
<proteinExistence type="predicted"/>
<dbReference type="Proteomes" id="UP000594220">
    <property type="component" value="Unplaced"/>
</dbReference>
<organism evidence="1 2">
    <name type="scientific">Crocodylus porosus</name>
    <name type="common">Saltwater crocodile</name>
    <name type="synonym">Estuarine crocodile</name>
    <dbReference type="NCBI Taxonomy" id="8502"/>
    <lineage>
        <taxon>Eukaryota</taxon>
        <taxon>Metazoa</taxon>
        <taxon>Chordata</taxon>
        <taxon>Craniata</taxon>
        <taxon>Vertebrata</taxon>
        <taxon>Euteleostomi</taxon>
        <taxon>Archelosauria</taxon>
        <taxon>Archosauria</taxon>
        <taxon>Crocodylia</taxon>
        <taxon>Longirostres</taxon>
        <taxon>Crocodylidae</taxon>
        <taxon>Crocodylus</taxon>
    </lineage>
</organism>
<evidence type="ECO:0000313" key="1">
    <source>
        <dbReference type="Ensembl" id="ENSCPRP00005027024.1"/>
    </source>
</evidence>
<accession>A0A7M4FP58</accession>
<reference evidence="1" key="2">
    <citation type="submission" date="2025-09" db="UniProtKB">
        <authorList>
            <consortium name="Ensembl"/>
        </authorList>
    </citation>
    <scope>IDENTIFICATION</scope>
</reference>
<reference evidence="1" key="1">
    <citation type="submission" date="2025-08" db="UniProtKB">
        <authorList>
            <consortium name="Ensembl"/>
        </authorList>
    </citation>
    <scope>IDENTIFICATION</scope>
</reference>
<dbReference type="GeneTree" id="ENSGT00950000185052"/>